<evidence type="ECO:0000256" key="1">
    <source>
        <dbReference type="SAM" id="MobiDB-lite"/>
    </source>
</evidence>
<gene>
    <name evidence="2" type="ORF">J113_27015</name>
</gene>
<dbReference type="AlphaFoldDB" id="R4MN22"/>
<feature type="compositionally biased region" description="Basic and acidic residues" evidence="1">
    <location>
        <begin position="1"/>
        <end position="24"/>
    </location>
</feature>
<name>R4MN22_MYCTX</name>
<dbReference type="BioCyc" id="MTUB1310114:G13A2-3946-MONOMER"/>
<protein>
    <submittedName>
        <fullName evidence="2">Uncharacterized protein</fullName>
    </submittedName>
</protein>
<dbReference type="HOGENOM" id="CLU_2356766_0_0_11"/>
<evidence type="ECO:0000313" key="2">
    <source>
        <dbReference type="EMBL" id="AGL29356.1"/>
    </source>
</evidence>
<accession>R4MN22</accession>
<sequence length="96" mass="10781">MIAVARRDHMAVAPAAHDEAHHDAANAAPPPATLQGPIWPAQGFDHLRDRRLGLPVEVEHPLRCEVTLHLFPDDVSQILLRDIRPNPKRDREINQV</sequence>
<feature type="region of interest" description="Disordered" evidence="1">
    <location>
        <begin position="1"/>
        <end position="39"/>
    </location>
</feature>
<reference evidence="2 3" key="1">
    <citation type="journal article" date="2013" name="Genome Announc.">
        <title>Whole-Genome Sequences of Four Clinical Isolates of Mycobacterium tuberculosis from Tamil Nadu, South India.</title>
        <authorList>
            <person name="Narayanan S."/>
            <person name="Deshpande U."/>
        </authorList>
    </citation>
    <scope>NUCLEOTIDE SEQUENCE [LARGE SCALE GENOMIC DNA]</scope>
    <source>
        <strain evidence="2 3">CAS/NITR204</strain>
    </source>
</reference>
<dbReference type="EMBL" id="CP005386">
    <property type="protein sequence ID" value="AGL29356.1"/>
    <property type="molecule type" value="Genomic_DNA"/>
</dbReference>
<evidence type="ECO:0000313" key="3">
    <source>
        <dbReference type="Proteomes" id="UP000013548"/>
    </source>
</evidence>
<proteinExistence type="predicted"/>
<dbReference type="Proteomes" id="UP000013548">
    <property type="component" value="Chromosome"/>
</dbReference>
<organism evidence="2 3">
    <name type="scientific">Mycobacterium tuberculosis CAS/NITR204</name>
    <dbReference type="NCBI Taxonomy" id="1310114"/>
    <lineage>
        <taxon>Bacteria</taxon>
        <taxon>Bacillati</taxon>
        <taxon>Actinomycetota</taxon>
        <taxon>Actinomycetes</taxon>
        <taxon>Mycobacteriales</taxon>
        <taxon>Mycobacteriaceae</taxon>
        <taxon>Mycobacterium</taxon>
        <taxon>Mycobacterium tuberculosis complex</taxon>
    </lineage>
</organism>
<dbReference type="KEGG" id="mtuc:J113_27015"/>